<evidence type="ECO:0000256" key="1">
    <source>
        <dbReference type="SAM" id="MobiDB-lite"/>
    </source>
</evidence>
<organism evidence="2 3">
    <name type="scientific">Streptomyces evansiae</name>
    <dbReference type="NCBI Taxonomy" id="3075535"/>
    <lineage>
        <taxon>Bacteria</taxon>
        <taxon>Bacillati</taxon>
        <taxon>Actinomycetota</taxon>
        <taxon>Actinomycetes</taxon>
        <taxon>Kitasatosporales</taxon>
        <taxon>Streptomycetaceae</taxon>
        <taxon>Streptomyces</taxon>
    </lineage>
</organism>
<name>A0ABD5E7Q9_9ACTN</name>
<dbReference type="Pfam" id="PF17230">
    <property type="entry name" value="DUF5304"/>
    <property type="match status" value="1"/>
</dbReference>
<evidence type="ECO:0000313" key="3">
    <source>
        <dbReference type="Proteomes" id="UP001183607"/>
    </source>
</evidence>
<reference evidence="3" key="1">
    <citation type="submission" date="2023-07" db="EMBL/GenBank/DDBJ databases">
        <title>30 novel species of actinomycetes from the DSMZ collection.</title>
        <authorList>
            <person name="Nouioui I."/>
        </authorList>
    </citation>
    <scope>NUCLEOTIDE SEQUENCE [LARGE SCALE GENOMIC DNA]</scope>
    <source>
        <strain evidence="3">DSM 41982</strain>
    </source>
</reference>
<evidence type="ECO:0000313" key="2">
    <source>
        <dbReference type="EMBL" id="MDT0417305.1"/>
    </source>
</evidence>
<feature type="region of interest" description="Disordered" evidence="1">
    <location>
        <begin position="114"/>
        <end position="155"/>
    </location>
</feature>
<gene>
    <name evidence="2" type="ORF">RM574_17590</name>
</gene>
<dbReference type="AlphaFoldDB" id="A0ABD5E7Q9"/>
<dbReference type="InterPro" id="IPR035183">
    <property type="entry name" value="DUF5304"/>
</dbReference>
<proteinExistence type="predicted"/>
<dbReference type="Proteomes" id="UP001183607">
    <property type="component" value="Unassembled WGS sequence"/>
</dbReference>
<dbReference type="EMBL" id="JAVRER010000026">
    <property type="protein sequence ID" value="MDT0417305.1"/>
    <property type="molecule type" value="Genomic_DNA"/>
</dbReference>
<accession>A0ABD5E7Q9</accession>
<protein>
    <submittedName>
        <fullName evidence="2">DUF5304 family protein</fullName>
    </submittedName>
</protein>
<feature type="compositionally biased region" description="Basic and acidic residues" evidence="1">
    <location>
        <begin position="121"/>
        <end position="155"/>
    </location>
</feature>
<dbReference type="RefSeq" id="WP_007828144.1">
    <property type="nucleotide sequence ID" value="NZ_JAVRER010000026.1"/>
</dbReference>
<sequence length="155" mass="16452">MSEAPPSQPPEDAADDAWSEACAEDLAAERARRAREGRTETGSAAEELLRLADTLAEKLTGLTSRAAGPLQGEAVRQAVGQARSFVEPVLARNPEVLDHLAAAGSELLAAYRSAVTGQEARWTREKPSQGPADDPRGKRPPEEGDGGRGERIDLD</sequence>
<comment type="caution">
    <text evidence="2">The sequence shown here is derived from an EMBL/GenBank/DDBJ whole genome shotgun (WGS) entry which is preliminary data.</text>
</comment>